<dbReference type="GO" id="GO:0046872">
    <property type="term" value="F:metal ion binding"/>
    <property type="evidence" value="ECO:0007669"/>
    <property type="project" value="UniProtKB-KW"/>
</dbReference>
<comment type="similarity">
    <text evidence="1">Belongs to the prokaryotic molybdopterin-containing oxidoreductase family.</text>
</comment>
<evidence type="ECO:0000256" key="3">
    <source>
        <dbReference type="ARBA" id="ARBA00023004"/>
    </source>
</evidence>
<feature type="domain" description="4Fe-4S Mo/W bis-MGD-type" evidence="5">
    <location>
        <begin position="17"/>
        <end position="73"/>
    </location>
</feature>
<dbReference type="Proteomes" id="UP000315759">
    <property type="component" value="Unassembled WGS sequence"/>
</dbReference>
<dbReference type="PROSITE" id="PS51669">
    <property type="entry name" value="4FE4S_MOW_BIS_MGD"/>
    <property type="match status" value="1"/>
</dbReference>
<evidence type="ECO:0000259" key="5">
    <source>
        <dbReference type="PROSITE" id="PS51669"/>
    </source>
</evidence>
<dbReference type="Pfam" id="PF04879">
    <property type="entry name" value="Molybdop_Fe4S4"/>
    <property type="match status" value="1"/>
</dbReference>
<dbReference type="SUPFAM" id="SSF50692">
    <property type="entry name" value="ADC-like"/>
    <property type="match status" value="1"/>
</dbReference>
<name>A0A544W8P3_9MYCO</name>
<dbReference type="GO" id="GO:0051536">
    <property type="term" value="F:iron-sulfur cluster binding"/>
    <property type="evidence" value="ECO:0007669"/>
    <property type="project" value="UniProtKB-KW"/>
</dbReference>
<proteinExistence type="inferred from homology"/>
<dbReference type="InterPro" id="IPR006657">
    <property type="entry name" value="MoPterin_dinucl-bd_dom"/>
</dbReference>
<dbReference type="Pfam" id="PF00384">
    <property type="entry name" value="Molybdopterin"/>
    <property type="match status" value="1"/>
</dbReference>
<comment type="caution">
    <text evidence="6">The sequence shown here is derived from an EMBL/GenBank/DDBJ whole genome shotgun (WGS) entry which is preliminary data.</text>
</comment>
<keyword evidence="3" id="KW-0408">Iron</keyword>
<dbReference type="Gene3D" id="2.40.40.20">
    <property type="match status" value="1"/>
</dbReference>
<dbReference type="RefSeq" id="WP_142549944.1">
    <property type="nucleotide sequence ID" value="NZ_VIFX01000001.1"/>
</dbReference>
<dbReference type="GO" id="GO:0043546">
    <property type="term" value="F:molybdopterin cofactor binding"/>
    <property type="evidence" value="ECO:0007669"/>
    <property type="project" value="InterPro"/>
</dbReference>
<evidence type="ECO:0000313" key="7">
    <source>
        <dbReference type="Proteomes" id="UP000315759"/>
    </source>
</evidence>
<dbReference type="PANTHER" id="PTHR43742:SF2">
    <property type="entry name" value="ASSIMILATORY NITRATE REDUCTASE CATALYTIC SUBUNIT"/>
    <property type="match status" value="1"/>
</dbReference>
<evidence type="ECO:0000313" key="6">
    <source>
        <dbReference type="EMBL" id="TQR88595.1"/>
    </source>
</evidence>
<evidence type="ECO:0000256" key="2">
    <source>
        <dbReference type="ARBA" id="ARBA00022723"/>
    </source>
</evidence>
<keyword evidence="4" id="KW-0411">Iron-sulfur</keyword>
<dbReference type="Gene3D" id="2.20.25.90">
    <property type="entry name" value="ADC-like domains"/>
    <property type="match status" value="1"/>
</dbReference>
<evidence type="ECO:0000256" key="1">
    <source>
        <dbReference type="ARBA" id="ARBA00010312"/>
    </source>
</evidence>
<dbReference type="AlphaFoldDB" id="A0A544W8P3"/>
<dbReference type="Pfam" id="PF01568">
    <property type="entry name" value="Molydop_binding"/>
    <property type="match status" value="1"/>
</dbReference>
<accession>A0A544W8P3</accession>
<sequence length="735" mass="79038">MTTIPLEDTSAVRHDGVVERKTFCGICEASCGLVATVDDGRLVALRPDAEHPASRGFACSKGVQFGSVVADPDRVTVPLRRTPTGFEPATWAEALDDIGARLGTIRKRHGTESIGVAWGNPIAWNYAATVTMNGFAAALKTKHHYTSASIDVNNYWAAADMMYGNPTVNPLPEFAATDFALIVGANPVVSHGSLVTTGRIREVLLDIPRRGGRVVVVDPRRTETAKLFVHLPIRPGADAWLLAAIIRVIFAENLHDVDALASQTVGADGLRRLVDRVTPARAAMETGIDVDAIIELARSLAAAPAASVYGRCGASLGRFSTLTKYLLDAAAIVTGNFDRRGGMVLGDPMVDFESLGARFGIAGRGRWRTRVDGMPEVMGTAPLACLPREITTPGRGQLRALIAMSSNMVTSAPDSSKTADALAQLDLMVSLDPYVTETSRLAHWILPPTLWLEREQLPVFTQAQSTVPNAQWVSPVLPPRGEARDDWWILDQIARRIGITPSVAPAGRFLGKLGFRPAPSTITDWVLRIGRHGDLFGVRRSGLNKAKLLAHQGAVKLADACPVGVLQRKLHTPDHRIHLDIPEMTLEVERMTATEGDDARFPLRLFSIRELRSHNSWLHNVPKLLLGRRQCHAVMHPDDARAIGVHDHDDVVLTSPWGEVTVSVRVTDDVVVGAVGMTHGWGHGGAWSTAVAAGGSSYNLLTPNAADQIDRPSGNAFFNGVPVSAAPAPTTATDL</sequence>
<keyword evidence="2" id="KW-0479">Metal-binding</keyword>
<protein>
    <submittedName>
        <fullName evidence="6">Molybdopterin-dependent oxidoreductase</fullName>
    </submittedName>
</protein>
<organism evidence="6 7">
    <name type="scientific">Mycolicibacterium hodleri</name>
    <dbReference type="NCBI Taxonomy" id="49897"/>
    <lineage>
        <taxon>Bacteria</taxon>
        <taxon>Bacillati</taxon>
        <taxon>Actinomycetota</taxon>
        <taxon>Actinomycetes</taxon>
        <taxon>Mycobacteriales</taxon>
        <taxon>Mycobacteriaceae</taxon>
        <taxon>Mycolicibacterium</taxon>
    </lineage>
</organism>
<dbReference type="InterPro" id="IPR009010">
    <property type="entry name" value="Asp_de-COase-like_dom_sf"/>
</dbReference>
<reference evidence="6 7" key="1">
    <citation type="submission" date="2018-10" db="EMBL/GenBank/DDBJ databases">
        <title>Draft genome of Mycobacterium hodleri strain B.</title>
        <authorList>
            <person name="Amande T.J."/>
            <person name="Mcgenity T.J."/>
        </authorList>
    </citation>
    <scope>NUCLEOTIDE SEQUENCE [LARGE SCALE GENOMIC DNA]</scope>
    <source>
        <strain evidence="6 7">B</strain>
    </source>
</reference>
<dbReference type="InterPro" id="IPR006963">
    <property type="entry name" value="Mopterin_OxRdtase_4Fe-4S_dom"/>
</dbReference>
<keyword evidence="7" id="KW-1185">Reference proteome</keyword>
<gene>
    <name evidence="6" type="ORF">D8S82_00890</name>
</gene>
<dbReference type="SUPFAM" id="SSF53706">
    <property type="entry name" value="Formate dehydrogenase/DMSO reductase, domains 1-3"/>
    <property type="match status" value="1"/>
</dbReference>
<dbReference type="EMBL" id="VIFX01000001">
    <property type="protein sequence ID" value="TQR88595.1"/>
    <property type="molecule type" value="Genomic_DNA"/>
</dbReference>
<dbReference type="SMART" id="SM00926">
    <property type="entry name" value="Molybdop_Fe4S4"/>
    <property type="match status" value="1"/>
</dbReference>
<evidence type="ECO:0000256" key="4">
    <source>
        <dbReference type="ARBA" id="ARBA00023014"/>
    </source>
</evidence>
<dbReference type="InterPro" id="IPR050612">
    <property type="entry name" value="Prok_Mopterin_Oxidored"/>
</dbReference>
<dbReference type="Gene3D" id="3.40.50.740">
    <property type="match status" value="1"/>
</dbReference>
<dbReference type="InterPro" id="IPR006656">
    <property type="entry name" value="Mopterin_OxRdtase"/>
</dbReference>
<dbReference type="Gene3D" id="3.40.228.10">
    <property type="entry name" value="Dimethylsulfoxide Reductase, domain 2"/>
    <property type="match status" value="1"/>
</dbReference>
<dbReference type="GO" id="GO:0016491">
    <property type="term" value="F:oxidoreductase activity"/>
    <property type="evidence" value="ECO:0007669"/>
    <property type="project" value="InterPro"/>
</dbReference>
<dbReference type="PANTHER" id="PTHR43742">
    <property type="entry name" value="TRIMETHYLAMINE-N-OXIDE REDUCTASE"/>
    <property type="match status" value="1"/>
</dbReference>